<evidence type="ECO:0000259" key="11">
    <source>
        <dbReference type="Pfam" id="PF01134"/>
    </source>
</evidence>
<name>A0A1G7RAT2_9FIRM</name>
<keyword evidence="9 10" id="KW-0520">NAD</keyword>
<comment type="catalytic activity">
    <reaction evidence="10">
        <text>uridine(54) in tRNA + (6R)-5,10-methylene-5,6,7,8-tetrahydrofolate + NADH + H(+) = 5-methyluridine(54) in tRNA + (6S)-5,6,7,8-tetrahydrofolate + NAD(+)</text>
        <dbReference type="Rhea" id="RHEA:16873"/>
        <dbReference type="Rhea" id="RHEA-COMP:10167"/>
        <dbReference type="Rhea" id="RHEA-COMP:10193"/>
        <dbReference type="ChEBI" id="CHEBI:15378"/>
        <dbReference type="ChEBI" id="CHEBI:15636"/>
        <dbReference type="ChEBI" id="CHEBI:57453"/>
        <dbReference type="ChEBI" id="CHEBI:57540"/>
        <dbReference type="ChEBI" id="CHEBI:57945"/>
        <dbReference type="ChEBI" id="CHEBI:65315"/>
        <dbReference type="ChEBI" id="CHEBI:74447"/>
        <dbReference type="EC" id="2.1.1.74"/>
    </reaction>
</comment>
<dbReference type="RefSeq" id="WP_092328403.1">
    <property type="nucleotide sequence ID" value="NZ_FNCP01000001.1"/>
</dbReference>
<dbReference type="InterPro" id="IPR020595">
    <property type="entry name" value="MnmG-rel_CS"/>
</dbReference>
<dbReference type="PANTHER" id="PTHR11806:SF2">
    <property type="entry name" value="METHYLENETETRAHYDROFOLATE--TRNA-(URACIL-5-)-METHYLTRANSFERASE TRMFO"/>
    <property type="match status" value="1"/>
</dbReference>
<dbReference type="OrthoDB" id="9803114at2"/>
<keyword evidence="13" id="KW-1185">Reference proteome</keyword>
<evidence type="ECO:0000256" key="1">
    <source>
        <dbReference type="ARBA" id="ARBA00001974"/>
    </source>
</evidence>
<dbReference type="HAMAP" id="MF_01037">
    <property type="entry name" value="TrmFO"/>
    <property type="match status" value="1"/>
</dbReference>
<keyword evidence="5 10" id="KW-0808">Transferase</keyword>
<comment type="similarity">
    <text evidence="10">Belongs to the MnmG family. TrmFO subfamily.</text>
</comment>
<dbReference type="NCBIfam" id="TIGR00137">
    <property type="entry name" value="gid_trmFO"/>
    <property type="match status" value="1"/>
</dbReference>
<comment type="subcellular location">
    <subcellularLocation>
        <location evidence="10">Cytoplasm</location>
    </subcellularLocation>
</comment>
<dbReference type="InterPro" id="IPR002218">
    <property type="entry name" value="MnmG-rel"/>
</dbReference>
<dbReference type="GO" id="GO:0050660">
    <property type="term" value="F:flavin adenine dinucleotide binding"/>
    <property type="evidence" value="ECO:0007669"/>
    <property type="project" value="UniProtKB-UniRule"/>
</dbReference>
<dbReference type="PROSITE" id="PS01281">
    <property type="entry name" value="GIDA_2"/>
    <property type="match status" value="1"/>
</dbReference>
<dbReference type="GO" id="GO:0030488">
    <property type="term" value="P:tRNA methylation"/>
    <property type="evidence" value="ECO:0007669"/>
    <property type="project" value="TreeGrafter"/>
</dbReference>
<evidence type="ECO:0000256" key="10">
    <source>
        <dbReference type="HAMAP-Rule" id="MF_01037"/>
    </source>
</evidence>
<evidence type="ECO:0000313" key="13">
    <source>
        <dbReference type="Proteomes" id="UP000198656"/>
    </source>
</evidence>
<dbReference type="GO" id="GO:0002098">
    <property type="term" value="P:tRNA wobble uridine modification"/>
    <property type="evidence" value="ECO:0007669"/>
    <property type="project" value="TreeGrafter"/>
</dbReference>
<keyword evidence="6 10" id="KW-0819">tRNA processing</keyword>
<proteinExistence type="inferred from homology"/>
<dbReference type="InterPro" id="IPR036188">
    <property type="entry name" value="FAD/NAD-bd_sf"/>
</dbReference>
<organism evidence="12 13">
    <name type="scientific">Desulfosporosinus hippei DSM 8344</name>
    <dbReference type="NCBI Taxonomy" id="1121419"/>
    <lineage>
        <taxon>Bacteria</taxon>
        <taxon>Bacillati</taxon>
        <taxon>Bacillota</taxon>
        <taxon>Clostridia</taxon>
        <taxon>Eubacteriales</taxon>
        <taxon>Desulfitobacteriaceae</taxon>
        <taxon>Desulfosporosinus</taxon>
    </lineage>
</organism>
<reference evidence="13" key="1">
    <citation type="submission" date="2016-10" db="EMBL/GenBank/DDBJ databases">
        <authorList>
            <person name="Varghese N."/>
            <person name="Submissions S."/>
        </authorList>
    </citation>
    <scope>NUCLEOTIDE SEQUENCE [LARGE SCALE GENOMIC DNA]</scope>
    <source>
        <strain evidence="13">DSM 8344</strain>
    </source>
</reference>
<keyword evidence="7 10" id="KW-0274">FAD</keyword>
<evidence type="ECO:0000256" key="4">
    <source>
        <dbReference type="ARBA" id="ARBA00022630"/>
    </source>
</evidence>
<comment type="cofactor">
    <cofactor evidence="1 10">
        <name>FAD</name>
        <dbReference type="ChEBI" id="CHEBI:57692"/>
    </cofactor>
</comment>
<dbReference type="GO" id="GO:0005829">
    <property type="term" value="C:cytosol"/>
    <property type="evidence" value="ECO:0007669"/>
    <property type="project" value="TreeGrafter"/>
</dbReference>
<accession>A0A1G7RAT2</accession>
<dbReference type="AlphaFoldDB" id="A0A1G7RAT2"/>
<evidence type="ECO:0000256" key="9">
    <source>
        <dbReference type="ARBA" id="ARBA00023027"/>
    </source>
</evidence>
<dbReference type="InterPro" id="IPR004417">
    <property type="entry name" value="TrmFO"/>
</dbReference>
<dbReference type="NCBIfam" id="NF003739">
    <property type="entry name" value="PRK05335.1"/>
    <property type="match status" value="1"/>
</dbReference>
<evidence type="ECO:0000256" key="8">
    <source>
        <dbReference type="ARBA" id="ARBA00022857"/>
    </source>
</evidence>
<keyword evidence="4 10" id="KW-0285">Flavoprotein</keyword>
<evidence type="ECO:0000256" key="6">
    <source>
        <dbReference type="ARBA" id="ARBA00022694"/>
    </source>
</evidence>
<sequence>MQKSITVIGAGLAGSEAAWQLAERGVQVELFEMRPTKMPPAHQTDGFAELVCSNSLRGAAIENAVGLLKEEMRRLGSLIMSAADHNAVPAGGALAVDRELFSSEVTKRLEQHPNVSIHRREVHKLPLTGITIVASGPLTSDDLAEDILRTTGEDALSFYDAAAPIVTLESIDLEKAFWASRYDKGEADYLNCPMSKEEYESFYQALVEAEMSEVKGFEQGKVFEGCLPIEVMAKRGPQTLTFGPLKPVGLVDKRTGKRSYAVVQLRKENQAGTLFNLVGFQTHLKWGEQKRVFALIPGLEKAEFVRYGVMHRNTFLNAPKVLKADFTLRLNPELFFAGQMTGVEGYVESAASGLLAGLNVWRRLNGLETLVFPPETAIGGLARHLEGSPSQSFQPMNINFGLLPPLPQRIRDKREKNTKIAERALAAIEEFCVKVDIGR</sequence>
<dbReference type="PANTHER" id="PTHR11806">
    <property type="entry name" value="GLUCOSE INHIBITED DIVISION PROTEIN A"/>
    <property type="match status" value="1"/>
</dbReference>
<keyword evidence="3 10" id="KW-0489">Methyltransferase</keyword>
<dbReference type="EC" id="2.1.1.74" evidence="10"/>
<evidence type="ECO:0000313" key="12">
    <source>
        <dbReference type="EMBL" id="SDG07735.1"/>
    </source>
</evidence>
<dbReference type="STRING" id="1121419.SAMN05443529_10122"/>
<protein>
    <recommendedName>
        <fullName evidence="10">Methylenetetrahydrofolate--tRNA-(uracil-5-)-methyltransferase TrmFO</fullName>
        <ecNumber evidence="10">2.1.1.74</ecNumber>
    </recommendedName>
    <alternativeName>
        <fullName evidence="10">Folate-dependent tRNA (uracil-5-)-methyltransferase</fullName>
    </alternativeName>
    <alternativeName>
        <fullName evidence="10">Folate-dependent tRNA(M-5-U54)-methyltransferase</fullName>
    </alternativeName>
</protein>
<gene>
    <name evidence="10" type="primary">trmFO</name>
    <name evidence="12" type="ORF">SAMN05443529_10122</name>
</gene>
<evidence type="ECO:0000256" key="5">
    <source>
        <dbReference type="ARBA" id="ARBA00022679"/>
    </source>
</evidence>
<dbReference type="GO" id="GO:0047151">
    <property type="term" value="F:tRNA (uracil(54)-C5)-methyltransferase activity, 5,10-methylenetetrahydrofolate-dependent"/>
    <property type="evidence" value="ECO:0007669"/>
    <property type="project" value="UniProtKB-UniRule"/>
</dbReference>
<dbReference type="Pfam" id="PF01134">
    <property type="entry name" value="GIDA"/>
    <property type="match status" value="1"/>
</dbReference>
<dbReference type="EMBL" id="FNCP01000001">
    <property type="protein sequence ID" value="SDG07735.1"/>
    <property type="molecule type" value="Genomic_DNA"/>
</dbReference>
<dbReference type="Gene3D" id="3.50.50.60">
    <property type="entry name" value="FAD/NAD(P)-binding domain"/>
    <property type="match status" value="2"/>
</dbReference>
<evidence type="ECO:0000256" key="7">
    <source>
        <dbReference type="ARBA" id="ARBA00022827"/>
    </source>
</evidence>
<dbReference type="InterPro" id="IPR040131">
    <property type="entry name" value="MnmG_N"/>
</dbReference>
<keyword evidence="8 10" id="KW-0521">NADP</keyword>
<evidence type="ECO:0000256" key="3">
    <source>
        <dbReference type="ARBA" id="ARBA00022603"/>
    </source>
</evidence>
<feature type="domain" description="MnmG N-terminal" evidence="11">
    <location>
        <begin position="5"/>
        <end position="367"/>
    </location>
</feature>
<feature type="binding site" evidence="10">
    <location>
        <begin position="9"/>
        <end position="14"/>
    </location>
    <ligand>
        <name>FAD</name>
        <dbReference type="ChEBI" id="CHEBI:57692"/>
    </ligand>
</feature>
<dbReference type="Proteomes" id="UP000198656">
    <property type="component" value="Unassembled WGS sequence"/>
</dbReference>
<evidence type="ECO:0000256" key="2">
    <source>
        <dbReference type="ARBA" id="ARBA00022490"/>
    </source>
</evidence>
<dbReference type="SUPFAM" id="SSF51905">
    <property type="entry name" value="FAD/NAD(P)-binding domain"/>
    <property type="match status" value="1"/>
</dbReference>
<keyword evidence="2 10" id="KW-0963">Cytoplasm</keyword>
<comment type="function">
    <text evidence="10">Catalyzes the folate-dependent formation of 5-methyl-uridine at position 54 (M-5-U54) in all tRNAs.</text>
</comment>
<comment type="catalytic activity">
    <reaction evidence="10">
        <text>uridine(54) in tRNA + (6R)-5,10-methylene-5,6,7,8-tetrahydrofolate + NADPH + H(+) = 5-methyluridine(54) in tRNA + (6S)-5,6,7,8-tetrahydrofolate + NADP(+)</text>
        <dbReference type="Rhea" id="RHEA:62372"/>
        <dbReference type="Rhea" id="RHEA-COMP:10167"/>
        <dbReference type="Rhea" id="RHEA-COMP:10193"/>
        <dbReference type="ChEBI" id="CHEBI:15378"/>
        <dbReference type="ChEBI" id="CHEBI:15636"/>
        <dbReference type="ChEBI" id="CHEBI:57453"/>
        <dbReference type="ChEBI" id="CHEBI:57783"/>
        <dbReference type="ChEBI" id="CHEBI:58349"/>
        <dbReference type="ChEBI" id="CHEBI:65315"/>
        <dbReference type="ChEBI" id="CHEBI:74447"/>
        <dbReference type="EC" id="2.1.1.74"/>
    </reaction>
</comment>